<dbReference type="PANTHER" id="PTHR43330">
    <property type="entry name" value="METHIONINE AMINOPEPTIDASE"/>
    <property type="match status" value="1"/>
</dbReference>
<dbReference type="Gene3D" id="3.90.230.10">
    <property type="entry name" value="Creatinase/methionine aminopeptidase superfamily"/>
    <property type="match status" value="1"/>
</dbReference>
<dbReference type="CDD" id="cd01086">
    <property type="entry name" value="MetAP1"/>
    <property type="match status" value="1"/>
</dbReference>
<dbReference type="GO" id="GO:0005829">
    <property type="term" value="C:cytosol"/>
    <property type="evidence" value="ECO:0007669"/>
    <property type="project" value="TreeGrafter"/>
</dbReference>
<reference evidence="9 10" key="1">
    <citation type="submission" date="2018-05" db="EMBL/GenBank/DDBJ databases">
        <title>Genomic Encyclopedia of Archaeal and Bacterial Type Strains, Phase II (KMG-II): from individual species to whole genera.</title>
        <authorList>
            <person name="Goeker M."/>
        </authorList>
    </citation>
    <scope>NUCLEOTIDE SEQUENCE [LARGE SCALE GENOMIC DNA]</scope>
    <source>
        <strain evidence="9 10">DSM 22214</strain>
    </source>
</reference>
<evidence type="ECO:0000313" key="9">
    <source>
        <dbReference type="EMBL" id="PWK27803.1"/>
    </source>
</evidence>
<feature type="binding site" evidence="6">
    <location>
        <position position="109"/>
    </location>
    <ligand>
        <name>a divalent metal cation</name>
        <dbReference type="ChEBI" id="CHEBI:60240"/>
        <label>2</label>
        <note>catalytic</note>
    </ligand>
</feature>
<feature type="binding site" evidence="6">
    <location>
        <position position="172"/>
    </location>
    <ligand>
        <name>a divalent metal cation</name>
        <dbReference type="ChEBI" id="CHEBI:60240"/>
        <label>2</label>
        <note>catalytic</note>
    </ligand>
</feature>
<comment type="caution">
    <text evidence="9">The sequence shown here is derived from an EMBL/GenBank/DDBJ whole genome shotgun (WGS) entry which is preliminary data.</text>
</comment>
<dbReference type="GO" id="GO:0070006">
    <property type="term" value="F:metalloaminopeptidase activity"/>
    <property type="evidence" value="ECO:0007669"/>
    <property type="project" value="UniProtKB-UniRule"/>
</dbReference>
<keyword evidence="5 6" id="KW-0378">Hydrolase</keyword>
<dbReference type="NCBIfam" id="TIGR00500">
    <property type="entry name" value="met_pdase_I"/>
    <property type="match status" value="1"/>
</dbReference>
<feature type="binding site" evidence="6">
    <location>
        <position position="179"/>
    </location>
    <ligand>
        <name>substrate</name>
    </ligand>
</feature>
<feature type="binding site" evidence="6">
    <location>
        <position position="236"/>
    </location>
    <ligand>
        <name>a divalent metal cation</name>
        <dbReference type="ChEBI" id="CHEBI:60240"/>
        <label>2</label>
        <note>catalytic</note>
    </ligand>
</feature>
<feature type="binding site" evidence="6">
    <location>
        <position position="205"/>
    </location>
    <ligand>
        <name>a divalent metal cation</name>
        <dbReference type="ChEBI" id="CHEBI:60240"/>
        <label>2</label>
        <note>catalytic</note>
    </ligand>
</feature>
<dbReference type="AlphaFoldDB" id="A0A316EEQ7"/>
<gene>
    <name evidence="6" type="primary">map</name>
    <name evidence="9" type="ORF">LV89_01210</name>
</gene>
<dbReference type="PRINTS" id="PR00599">
    <property type="entry name" value="MAPEPTIDASE"/>
</dbReference>
<keyword evidence="3 6" id="KW-0645">Protease</keyword>
<dbReference type="GO" id="GO:0006508">
    <property type="term" value="P:proteolysis"/>
    <property type="evidence" value="ECO:0007669"/>
    <property type="project" value="UniProtKB-KW"/>
</dbReference>
<evidence type="ECO:0000256" key="5">
    <source>
        <dbReference type="ARBA" id="ARBA00022801"/>
    </source>
</evidence>
<evidence type="ECO:0000256" key="7">
    <source>
        <dbReference type="RuleBase" id="RU003653"/>
    </source>
</evidence>
<evidence type="ECO:0000256" key="6">
    <source>
        <dbReference type="HAMAP-Rule" id="MF_01974"/>
    </source>
</evidence>
<dbReference type="HAMAP" id="MF_01974">
    <property type="entry name" value="MetAP_1"/>
    <property type="match status" value="1"/>
</dbReference>
<sequence>MIFLKTNAELDIIRANGVILGQAHAEVAKIIKPGVTTKELDKIAFEFIKDNNGHPSFLNYNVSGNKFPASLCISVNDIVVHGIPSNYQLKDGDIVSIDCGVYKNGFHADSAYTYAIGNVKEETLKLLRTTKESLALAIEQAVFGKRIGDIGFAVQHYCESLGFTIVRELVGHGVGKSLHEKPEVANYGKRGDGPKLKENMVIAIEPMVNQGKKSIHQENDGWTIRTQDRKPSAHFEHTVAVKKNKADILTTFKYIEEAISKSEYIVKI</sequence>
<comment type="subunit">
    <text evidence="6">Monomer.</text>
</comment>
<dbReference type="PANTHER" id="PTHR43330:SF27">
    <property type="entry name" value="METHIONINE AMINOPEPTIDASE"/>
    <property type="match status" value="1"/>
</dbReference>
<dbReference type="InterPro" id="IPR002467">
    <property type="entry name" value="Pept_M24A_MAP1"/>
</dbReference>
<dbReference type="GO" id="GO:0046872">
    <property type="term" value="F:metal ion binding"/>
    <property type="evidence" value="ECO:0007669"/>
    <property type="project" value="UniProtKB-UniRule"/>
</dbReference>
<proteinExistence type="inferred from homology"/>
<dbReference type="InterPro" id="IPR001714">
    <property type="entry name" value="Pept_M24_MAP"/>
</dbReference>
<keyword evidence="2 6" id="KW-0031">Aminopeptidase</keyword>
<evidence type="ECO:0000313" key="10">
    <source>
        <dbReference type="Proteomes" id="UP000245489"/>
    </source>
</evidence>
<dbReference type="EMBL" id="QGGO01000005">
    <property type="protein sequence ID" value="PWK27803.1"/>
    <property type="molecule type" value="Genomic_DNA"/>
</dbReference>
<comment type="catalytic activity">
    <reaction evidence="6 7">
        <text>Release of N-terminal amino acids, preferentially methionine, from peptides and arylamides.</text>
        <dbReference type="EC" id="3.4.11.18"/>
    </reaction>
</comment>
<organism evidence="9 10">
    <name type="scientific">Arcicella aurantiaca</name>
    <dbReference type="NCBI Taxonomy" id="591202"/>
    <lineage>
        <taxon>Bacteria</taxon>
        <taxon>Pseudomonadati</taxon>
        <taxon>Bacteroidota</taxon>
        <taxon>Cytophagia</taxon>
        <taxon>Cytophagales</taxon>
        <taxon>Flectobacillaceae</taxon>
        <taxon>Arcicella</taxon>
    </lineage>
</organism>
<feature type="binding site" evidence="6">
    <location>
        <position position="98"/>
    </location>
    <ligand>
        <name>a divalent metal cation</name>
        <dbReference type="ChEBI" id="CHEBI:60240"/>
        <label>1</label>
    </ligand>
</feature>
<dbReference type="InterPro" id="IPR036005">
    <property type="entry name" value="Creatinase/aminopeptidase-like"/>
</dbReference>
<dbReference type="OrthoDB" id="9802055at2"/>
<evidence type="ECO:0000259" key="8">
    <source>
        <dbReference type="Pfam" id="PF00557"/>
    </source>
</evidence>
<dbReference type="SUPFAM" id="SSF55920">
    <property type="entry name" value="Creatinase/aminopeptidase"/>
    <property type="match status" value="1"/>
</dbReference>
<evidence type="ECO:0000256" key="4">
    <source>
        <dbReference type="ARBA" id="ARBA00022723"/>
    </source>
</evidence>
<evidence type="ECO:0000256" key="1">
    <source>
        <dbReference type="ARBA" id="ARBA00002521"/>
    </source>
</evidence>
<dbReference type="RefSeq" id="WP_109741972.1">
    <property type="nucleotide sequence ID" value="NZ_QGGO01000005.1"/>
</dbReference>
<feature type="binding site" evidence="6">
    <location>
        <position position="236"/>
    </location>
    <ligand>
        <name>a divalent metal cation</name>
        <dbReference type="ChEBI" id="CHEBI:60240"/>
        <label>1</label>
    </ligand>
</feature>
<comment type="cofactor">
    <cofactor evidence="6">
        <name>Co(2+)</name>
        <dbReference type="ChEBI" id="CHEBI:48828"/>
    </cofactor>
    <cofactor evidence="6">
        <name>Zn(2+)</name>
        <dbReference type="ChEBI" id="CHEBI:29105"/>
    </cofactor>
    <cofactor evidence="6">
        <name>Mn(2+)</name>
        <dbReference type="ChEBI" id="CHEBI:29035"/>
    </cofactor>
    <cofactor evidence="6">
        <name>Fe(2+)</name>
        <dbReference type="ChEBI" id="CHEBI:29033"/>
    </cofactor>
    <text evidence="6">Binds 2 divalent metal cations per subunit. Has a high-affinity and a low affinity metal-binding site. The true nature of the physiological cofactor is under debate. The enzyme is active with cobalt, zinc, manganese or divalent iron ions. Most likely, methionine aminopeptidases function as mononuclear Fe(2+)-metalloproteases under physiological conditions, and the catalytically relevant metal-binding site has been assigned to the histidine-containing high-affinity site.</text>
</comment>
<feature type="domain" description="Peptidase M24" evidence="8">
    <location>
        <begin position="12"/>
        <end position="242"/>
    </location>
</feature>
<accession>A0A316EEQ7</accession>
<dbReference type="GO" id="GO:0004239">
    <property type="term" value="F:initiator methionyl aminopeptidase activity"/>
    <property type="evidence" value="ECO:0007669"/>
    <property type="project" value="UniProtKB-UniRule"/>
</dbReference>
<dbReference type="InterPro" id="IPR000994">
    <property type="entry name" value="Pept_M24"/>
</dbReference>
<comment type="function">
    <text evidence="1 6">Removes the N-terminal methionine from nascent proteins. The N-terminal methionine is often cleaved when the second residue in the primary sequence is small and uncharged (Met-Ala-, Cys, Gly, Pro, Ser, Thr, or Val). Requires deformylation of the N(alpha)-formylated initiator methionine before it can be hydrolyzed.</text>
</comment>
<dbReference type="EC" id="3.4.11.18" evidence="6 7"/>
<dbReference type="Pfam" id="PF00557">
    <property type="entry name" value="Peptidase_M24"/>
    <property type="match status" value="1"/>
</dbReference>
<keyword evidence="4 6" id="KW-0479">Metal-binding</keyword>
<keyword evidence="10" id="KW-1185">Reference proteome</keyword>
<evidence type="ECO:0000256" key="3">
    <source>
        <dbReference type="ARBA" id="ARBA00022670"/>
    </source>
</evidence>
<evidence type="ECO:0000256" key="2">
    <source>
        <dbReference type="ARBA" id="ARBA00022438"/>
    </source>
</evidence>
<name>A0A316EEQ7_9BACT</name>
<protein>
    <recommendedName>
        <fullName evidence="6 7">Methionine aminopeptidase</fullName>
        <shortName evidence="6">MAP</shortName>
        <shortName evidence="6">MetAP</shortName>
        <ecNumber evidence="6 7">3.4.11.18</ecNumber>
    </recommendedName>
    <alternativeName>
        <fullName evidence="6">Peptidase M</fullName>
    </alternativeName>
</protein>
<feature type="binding site" evidence="6">
    <location>
        <position position="109"/>
    </location>
    <ligand>
        <name>a divalent metal cation</name>
        <dbReference type="ChEBI" id="CHEBI:60240"/>
        <label>1</label>
    </ligand>
</feature>
<feature type="binding site" evidence="6">
    <location>
        <position position="81"/>
    </location>
    <ligand>
        <name>substrate</name>
    </ligand>
</feature>
<comment type="similarity">
    <text evidence="6">Belongs to the peptidase M24A family. Methionine aminopeptidase type 1 subfamily.</text>
</comment>
<dbReference type="Proteomes" id="UP000245489">
    <property type="component" value="Unassembled WGS sequence"/>
</dbReference>